<evidence type="ECO:0000256" key="5">
    <source>
        <dbReference type="SAM" id="Phobius"/>
    </source>
</evidence>
<keyword evidence="7" id="KW-1185">Reference proteome</keyword>
<gene>
    <name evidence="6" type="ORF">N0B31_03565</name>
</gene>
<evidence type="ECO:0000256" key="2">
    <source>
        <dbReference type="ARBA" id="ARBA00022692"/>
    </source>
</evidence>
<sequence>MAVVLESLATLSVLVFVVTSMLAMGLSLTVGQILDPLGDLRLVAKALVANFVLVPIVAYLILLMIPLTEAQSVGLILLATAAGAPFLPKLVEVAKADVAFGVGLMVLLMVVTVAYVPIVLPFLLPGVQVNPLEIASSLVVLMLLPLAAGLFVNARYGDTAERLQPTVNQVSTTALVFLVVLMLVLNFETLLSVVGTGVLVAFAILIAVSLAVGWLLGGPAAETRPVLGLGTAQRNVAAALVVGAANFDDPNVVVMLVVGATLMGLLIVLAGELGRRTGRQQPLPITEEATYED</sequence>
<dbReference type="GeneID" id="74941469"/>
<dbReference type="InterPro" id="IPR038770">
    <property type="entry name" value="Na+/solute_symporter_sf"/>
</dbReference>
<accession>A0A9E7UBR2</accession>
<feature type="transmembrane region" description="Helical" evidence="5">
    <location>
        <begin position="73"/>
        <end position="91"/>
    </location>
</feature>
<dbReference type="AlphaFoldDB" id="A0A9E7UBR2"/>
<evidence type="ECO:0000313" key="6">
    <source>
        <dbReference type="EMBL" id="UWM55367.1"/>
    </source>
</evidence>
<feature type="transmembrane region" description="Helical" evidence="5">
    <location>
        <begin position="226"/>
        <end position="247"/>
    </location>
</feature>
<name>A0A9E7UBR2_9EURY</name>
<feature type="transmembrane region" description="Helical" evidence="5">
    <location>
        <begin position="253"/>
        <end position="271"/>
    </location>
</feature>
<feature type="transmembrane region" description="Helical" evidence="5">
    <location>
        <begin position="166"/>
        <end position="185"/>
    </location>
</feature>
<evidence type="ECO:0000256" key="4">
    <source>
        <dbReference type="ARBA" id="ARBA00023136"/>
    </source>
</evidence>
<dbReference type="GO" id="GO:0016020">
    <property type="term" value="C:membrane"/>
    <property type="evidence" value="ECO:0007669"/>
    <property type="project" value="UniProtKB-SubCell"/>
</dbReference>
<dbReference type="EMBL" id="CP104003">
    <property type="protein sequence ID" value="UWM55367.1"/>
    <property type="molecule type" value="Genomic_DNA"/>
</dbReference>
<feature type="transmembrane region" description="Helical" evidence="5">
    <location>
        <begin position="12"/>
        <end position="34"/>
    </location>
</feature>
<dbReference type="KEGG" id="ssai:N0B31_03565"/>
<keyword evidence="2 5" id="KW-0812">Transmembrane</keyword>
<protein>
    <submittedName>
        <fullName evidence="6">Bile acid:sodium symporter</fullName>
    </submittedName>
</protein>
<dbReference type="InterPro" id="IPR004710">
    <property type="entry name" value="Bilac:Na_transpt"/>
</dbReference>
<feature type="transmembrane region" description="Helical" evidence="5">
    <location>
        <begin position="98"/>
        <end position="122"/>
    </location>
</feature>
<dbReference type="InterPro" id="IPR002657">
    <property type="entry name" value="BilAc:Na_symport/Acr3"/>
</dbReference>
<comment type="subcellular location">
    <subcellularLocation>
        <location evidence="1">Membrane</location>
        <topology evidence="1">Multi-pass membrane protein</topology>
    </subcellularLocation>
</comment>
<reference evidence="6" key="1">
    <citation type="submission" date="2022-09" db="EMBL/GenBank/DDBJ databases">
        <title>Diverse halophilic archaea isolated from saline environments.</title>
        <authorList>
            <person name="Cui H.-L."/>
        </authorList>
    </citation>
    <scope>NUCLEOTIDE SEQUENCE</scope>
    <source>
        <strain evidence="6">ZS-35-S2</strain>
    </source>
</reference>
<evidence type="ECO:0000256" key="3">
    <source>
        <dbReference type="ARBA" id="ARBA00022989"/>
    </source>
</evidence>
<dbReference type="PANTHER" id="PTHR10361:SF28">
    <property type="entry name" value="P3 PROTEIN-RELATED"/>
    <property type="match status" value="1"/>
</dbReference>
<dbReference type="Gene3D" id="1.20.1530.20">
    <property type="match status" value="1"/>
</dbReference>
<feature type="transmembrane region" description="Helical" evidence="5">
    <location>
        <begin position="191"/>
        <end position="214"/>
    </location>
</feature>
<keyword evidence="4 5" id="KW-0472">Membrane</keyword>
<evidence type="ECO:0000256" key="1">
    <source>
        <dbReference type="ARBA" id="ARBA00004141"/>
    </source>
</evidence>
<feature type="transmembrane region" description="Helical" evidence="5">
    <location>
        <begin position="134"/>
        <end position="154"/>
    </location>
</feature>
<evidence type="ECO:0000313" key="7">
    <source>
        <dbReference type="Proteomes" id="UP001057580"/>
    </source>
</evidence>
<dbReference type="Pfam" id="PF01758">
    <property type="entry name" value="SBF"/>
    <property type="match status" value="1"/>
</dbReference>
<organism evidence="6 7">
    <name type="scientific">Salinirubellus salinus</name>
    <dbReference type="NCBI Taxonomy" id="1364945"/>
    <lineage>
        <taxon>Archaea</taxon>
        <taxon>Methanobacteriati</taxon>
        <taxon>Methanobacteriota</taxon>
        <taxon>Stenosarchaea group</taxon>
        <taxon>Halobacteria</taxon>
        <taxon>Halobacteriales</taxon>
        <taxon>Natronomonadaceae</taxon>
        <taxon>Salinirubellus</taxon>
    </lineage>
</organism>
<dbReference type="Proteomes" id="UP001057580">
    <property type="component" value="Chromosome"/>
</dbReference>
<keyword evidence="3 5" id="KW-1133">Transmembrane helix</keyword>
<dbReference type="RefSeq" id="WP_260594467.1">
    <property type="nucleotide sequence ID" value="NZ_CP104003.1"/>
</dbReference>
<dbReference type="PANTHER" id="PTHR10361">
    <property type="entry name" value="SODIUM-BILE ACID COTRANSPORTER"/>
    <property type="match status" value="1"/>
</dbReference>
<feature type="transmembrane region" description="Helical" evidence="5">
    <location>
        <begin position="46"/>
        <end position="67"/>
    </location>
</feature>
<proteinExistence type="predicted"/>